<feature type="domain" description="Threonine synthase N-terminal" evidence="14">
    <location>
        <begin position="6"/>
        <end position="68"/>
    </location>
</feature>
<comment type="cofactor">
    <cofactor evidence="1 12">
        <name>pyridoxal 5'-phosphate</name>
        <dbReference type="ChEBI" id="CHEBI:597326"/>
    </cofactor>
</comment>
<dbReference type="Gene3D" id="3.40.50.1100">
    <property type="match status" value="2"/>
</dbReference>
<accession>A0A0W1AMV8</accession>
<evidence type="ECO:0000259" key="13">
    <source>
        <dbReference type="Pfam" id="PF00291"/>
    </source>
</evidence>
<keyword evidence="8 12" id="KW-0663">Pyridoxal phosphate</keyword>
<dbReference type="GO" id="GO:0030170">
    <property type="term" value="F:pyridoxal phosphate binding"/>
    <property type="evidence" value="ECO:0007669"/>
    <property type="project" value="InterPro"/>
</dbReference>
<feature type="domain" description="Tryptophan synthase beta chain-like PALP" evidence="13">
    <location>
        <begin position="91"/>
        <end position="358"/>
    </location>
</feature>
<keyword evidence="9" id="KW-0456">Lyase</keyword>
<dbReference type="UniPathway" id="UPA00050">
    <property type="reaction ID" value="UER00065"/>
</dbReference>
<sequence length="422" mass="46929">MKNKMQSTRGQDIASIDEAIRLGLARDGGLFVPTHFPNLSIKKFYEYGSFKEFCKQLMAPFFTHSQIDINDEFTQKVFNFPLPLHSLGKQSYALELFHGPTLSFKDLGAQFFSECLSILSAGQKTKVLVATSGDTGGAIAQALHGKNPIEGIILFPKDKITASQQAQITCWGDNIRALAVNGSFDQCQSLVKESFSKQNVGEALTTANSINIARLLPQMIFYAYSSIRIAIMNNCSVNYIVPSGNLGNVTACYWAKYLGFPIQRILIANNANHVLSDFLKRGFFKAKPSISTLANAMDVGDPSNLERLLSLFTSFEDCKKHMDVESVNDQQIKNAIISCFKQYHYLICPHTATAFHRLSTMDLTGAWVIVATAHPAKFTEVIEPLINTTVQIPASLKNMLSQKQHYSIIEPNYQSLSHYLKN</sequence>
<dbReference type="RefSeq" id="WP_058479364.1">
    <property type="nucleotide sequence ID" value="NZ_CAAAIQ010000018.1"/>
</dbReference>
<proteinExistence type="inferred from homology"/>
<evidence type="ECO:0000256" key="5">
    <source>
        <dbReference type="ARBA" id="ARBA00018679"/>
    </source>
</evidence>
<dbReference type="AlphaFoldDB" id="A0A0W1AMV8"/>
<dbReference type="PROSITE" id="PS00165">
    <property type="entry name" value="DEHYDRATASE_SER_THR"/>
    <property type="match status" value="1"/>
</dbReference>
<evidence type="ECO:0000313" key="15">
    <source>
        <dbReference type="EMBL" id="KTD82592.1"/>
    </source>
</evidence>
<reference evidence="15 16" key="1">
    <citation type="submission" date="2015-11" db="EMBL/GenBank/DDBJ databases">
        <title>Genomic analysis of 38 Legionella species identifies large and diverse effector repertoires.</title>
        <authorList>
            <person name="Burstein D."/>
            <person name="Amaro F."/>
            <person name="Zusman T."/>
            <person name="Lifshitz Z."/>
            <person name="Cohen O."/>
            <person name="Gilbert J.A."/>
            <person name="Pupko T."/>
            <person name="Shuman H.A."/>
            <person name="Segal G."/>
        </authorList>
    </citation>
    <scope>NUCLEOTIDE SEQUENCE [LARGE SCALE GENOMIC DNA]</scope>
    <source>
        <strain evidence="15 16">ATCC 51914</strain>
    </source>
</reference>
<dbReference type="GO" id="GO:0004795">
    <property type="term" value="F:threonine synthase activity"/>
    <property type="evidence" value="ECO:0007669"/>
    <property type="project" value="UniProtKB-UniRule"/>
</dbReference>
<dbReference type="PANTHER" id="PTHR42690:SF1">
    <property type="entry name" value="THREONINE SYNTHASE-LIKE 2"/>
    <property type="match status" value="1"/>
</dbReference>
<dbReference type="Pfam" id="PF14821">
    <property type="entry name" value="Thr_synth_N"/>
    <property type="match status" value="1"/>
</dbReference>
<comment type="catalytic activity">
    <reaction evidence="10">
        <text>O-phospho-L-homoserine + H2O = L-threonine + phosphate</text>
        <dbReference type="Rhea" id="RHEA:10840"/>
        <dbReference type="ChEBI" id="CHEBI:15377"/>
        <dbReference type="ChEBI" id="CHEBI:43474"/>
        <dbReference type="ChEBI" id="CHEBI:57590"/>
        <dbReference type="ChEBI" id="CHEBI:57926"/>
        <dbReference type="EC" id="4.2.3.1"/>
    </reaction>
</comment>
<dbReference type="InterPro" id="IPR051166">
    <property type="entry name" value="Threonine_Synthase"/>
</dbReference>
<evidence type="ECO:0000256" key="1">
    <source>
        <dbReference type="ARBA" id="ARBA00001933"/>
    </source>
</evidence>
<dbReference type="GO" id="GO:0009088">
    <property type="term" value="P:threonine biosynthetic process"/>
    <property type="evidence" value="ECO:0007669"/>
    <property type="project" value="UniProtKB-UniRule"/>
</dbReference>
<dbReference type="OrthoDB" id="9763107at2"/>
<dbReference type="Proteomes" id="UP000054729">
    <property type="component" value="Unassembled WGS sequence"/>
</dbReference>
<evidence type="ECO:0000256" key="9">
    <source>
        <dbReference type="ARBA" id="ARBA00023239"/>
    </source>
</evidence>
<comment type="caution">
    <text evidence="15">The sequence shown here is derived from an EMBL/GenBank/DDBJ whole genome shotgun (WGS) entry which is preliminary data.</text>
</comment>
<dbReference type="Gene3D" id="3.90.1380.10">
    <property type="entry name" value="Threonine synthase, N-terminal domain"/>
    <property type="match status" value="1"/>
</dbReference>
<dbReference type="Pfam" id="PF00291">
    <property type="entry name" value="PALP"/>
    <property type="match status" value="1"/>
</dbReference>
<dbReference type="Pfam" id="PF24857">
    <property type="entry name" value="THR4_C"/>
    <property type="match status" value="1"/>
</dbReference>
<keyword evidence="6" id="KW-0028">Amino-acid biosynthesis</keyword>
<dbReference type="InterPro" id="IPR000634">
    <property type="entry name" value="Ser/Thr_deHydtase_PyrdxlP-BS"/>
</dbReference>
<dbReference type="InterPro" id="IPR001926">
    <property type="entry name" value="TrpB-like_PALP"/>
</dbReference>
<evidence type="ECO:0000259" key="14">
    <source>
        <dbReference type="Pfam" id="PF14821"/>
    </source>
</evidence>
<dbReference type="PANTHER" id="PTHR42690">
    <property type="entry name" value="THREONINE SYNTHASE FAMILY MEMBER"/>
    <property type="match status" value="1"/>
</dbReference>
<evidence type="ECO:0000256" key="2">
    <source>
        <dbReference type="ARBA" id="ARBA00004979"/>
    </source>
</evidence>
<evidence type="ECO:0000256" key="7">
    <source>
        <dbReference type="ARBA" id="ARBA00022697"/>
    </source>
</evidence>
<keyword evidence="7" id="KW-0791">Threonine biosynthesis</keyword>
<organism evidence="15 16">
    <name type="scientific">Legionella waltersii</name>
    <dbReference type="NCBI Taxonomy" id="66969"/>
    <lineage>
        <taxon>Bacteria</taxon>
        <taxon>Pseudomonadati</taxon>
        <taxon>Pseudomonadota</taxon>
        <taxon>Gammaproteobacteria</taxon>
        <taxon>Legionellales</taxon>
        <taxon>Legionellaceae</taxon>
        <taxon>Legionella</taxon>
    </lineage>
</organism>
<dbReference type="SUPFAM" id="SSF53686">
    <property type="entry name" value="Tryptophan synthase beta subunit-like PLP-dependent enzymes"/>
    <property type="match status" value="1"/>
</dbReference>
<evidence type="ECO:0000313" key="16">
    <source>
        <dbReference type="Proteomes" id="UP000054729"/>
    </source>
</evidence>
<evidence type="ECO:0000256" key="6">
    <source>
        <dbReference type="ARBA" id="ARBA00022605"/>
    </source>
</evidence>
<comment type="pathway">
    <text evidence="2">Amino-acid biosynthesis; L-threonine biosynthesis; L-threonine from L-aspartate: step 5/5.</text>
</comment>
<evidence type="ECO:0000256" key="10">
    <source>
        <dbReference type="ARBA" id="ARBA00049144"/>
    </source>
</evidence>
<dbReference type="InterPro" id="IPR036052">
    <property type="entry name" value="TrpB-like_PALP_sf"/>
</dbReference>
<dbReference type="STRING" id="66969.Lwal_0521"/>
<name>A0A0W1AMV8_9GAMM</name>
<keyword evidence="16" id="KW-1185">Reference proteome</keyword>
<evidence type="ECO:0000256" key="4">
    <source>
        <dbReference type="ARBA" id="ARBA00013028"/>
    </source>
</evidence>
<comment type="similarity">
    <text evidence="3">Belongs to the threonine synthase family.</text>
</comment>
<evidence type="ECO:0000256" key="3">
    <source>
        <dbReference type="ARBA" id="ARBA00005517"/>
    </source>
</evidence>
<dbReference type="InterPro" id="IPR004450">
    <property type="entry name" value="Thr_synthase-like"/>
</dbReference>
<gene>
    <name evidence="15" type="ORF">Lwal_0521</name>
</gene>
<evidence type="ECO:0000256" key="11">
    <source>
        <dbReference type="NCBIfam" id="TIGR00260"/>
    </source>
</evidence>
<evidence type="ECO:0000256" key="8">
    <source>
        <dbReference type="ARBA" id="ARBA00022898"/>
    </source>
</evidence>
<dbReference type="PATRIC" id="fig|66969.6.peg.558"/>
<protein>
    <recommendedName>
        <fullName evidence="5 11">Threonine synthase</fullName>
        <ecNumber evidence="4 11">4.2.3.1</ecNumber>
    </recommendedName>
</protein>
<dbReference type="EMBL" id="LNZB01000009">
    <property type="protein sequence ID" value="KTD82592.1"/>
    <property type="molecule type" value="Genomic_DNA"/>
</dbReference>
<feature type="modified residue" description="N6-(pyridoxal phosphate)lysine" evidence="12">
    <location>
        <position position="105"/>
    </location>
</feature>
<dbReference type="NCBIfam" id="TIGR00260">
    <property type="entry name" value="thrC"/>
    <property type="match status" value="1"/>
</dbReference>
<dbReference type="InterPro" id="IPR037158">
    <property type="entry name" value="Thr_synth_N_sf"/>
</dbReference>
<dbReference type="EC" id="4.2.3.1" evidence="4 11"/>
<dbReference type="InterPro" id="IPR029144">
    <property type="entry name" value="Thr_synth_N"/>
</dbReference>
<evidence type="ECO:0000256" key="12">
    <source>
        <dbReference type="PIRSR" id="PIRSR604450-51"/>
    </source>
</evidence>